<organism evidence="1 2">
    <name type="scientific">Streptomyces actinomycinicus</name>
    <dbReference type="NCBI Taxonomy" id="1695166"/>
    <lineage>
        <taxon>Bacteria</taxon>
        <taxon>Bacillati</taxon>
        <taxon>Actinomycetota</taxon>
        <taxon>Actinomycetes</taxon>
        <taxon>Kitasatosporales</taxon>
        <taxon>Streptomycetaceae</taxon>
        <taxon>Streptomyces</taxon>
    </lineage>
</organism>
<dbReference type="InterPro" id="IPR013078">
    <property type="entry name" value="His_Pase_superF_clade-1"/>
</dbReference>
<sequence length="217" mass="22596">MPIRLTLVCASPADTASPHAPLGERELYGAGATVASLSAHTSVVRSPSAGSALTAAALGLEATVEPALRDIDYGTWRGRTAAGIAAADPHGYSAWLTDPDAAPHGGETVHQLCRRTAHWLRTLPVDSGRVLAVADPAVVQALLVHALSAPVRLFGRLRLPPLFVVCLTGCDGDWTVRSADASADRGPGRHLSLPLTSLDPSWRTAGDRSGHYAEHAA</sequence>
<dbReference type="SUPFAM" id="SSF53254">
    <property type="entry name" value="Phosphoglycerate mutase-like"/>
    <property type="match status" value="1"/>
</dbReference>
<name>A0A937JP32_9ACTN</name>
<evidence type="ECO:0000313" key="2">
    <source>
        <dbReference type="Proteomes" id="UP000661858"/>
    </source>
</evidence>
<dbReference type="EMBL" id="JAERRK010000008">
    <property type="protein sequence ID" value="MBL1083981.1"/>
    <property type="molecule type" value="Genomic_DNA"/>
</dbReference>
<gene>
    <name evidence="1" type="ORF">JK359_18735</name>
</gene>
<proteinExistence type="predicted"/>
<evidence type="ECO:0000313" key="1">
    <source>
        <dbReference type="EMBL" id="MBL1083981.1"/>
    </source>
</evidence>
<comment type="caution">
    <text evidence="1">The sequence shown here is derived from an EMBL/GenBank/DDBJ whole genome shotgun (WGS) entry which is preliminary data.</text>
</comment>
<dbReference type="Gene3D" id="3.40.50.1240">
    <property type="entry name" value="Phosphoglycerate mutase-like"/>
    <property type="match status" value="1"/>
</dbReference>
<keyword evidence="2" id="KW-1185">Reference proteome</keyword>
<reference evidence="1" key="1">
    <citation type="submission" date="2021-01" db="EMBL/GenBank/DDBJ databases">
        <title>WGS of actinomycetes isolated from Thailand.</title>
        <authorList>
            <person name="Thawai C."/>
        </authorList>
    </citation>
    <scope>NUCLEOTIDE SEQUENCE</scope>
    <source>
        <strain evidence="1">RCU-197</strain>
    </source>
</reference>
<dbReference type="Proteomes" id="UP000661858">
    <property type="component" value="Unassembled WGS sequence"/>
</dbReference>
<dbReference type="Pfam" id="PF00300">
    <property type="entry name" value="His_Phos_1"/>
    <property type="match status" value="1"/>
</dbReference>
<dbReference type="InterPro" id="IPR029033">
    <property type="entry name" value="His_PPase_superfam"/>
</dbReference>
<protein>
    <submittedName>
        <fullName evidence="1">Histidine phosphatase family protein</fullName>
    </submittedName>
</protein>
<dbReference type="AlphaFoldDB" id="A0A937JP32"/>
<accession>A0A937JP32</accession>